<dbReference type="InterPro" id="IPR036941">
    <property type="entry name" value="Rcpt_L-dom_sf"/>
</dbReference>
<dbReference type="EMBL" id="WJQU01000004">
    <property type="protein sequence ID" value="KAJ6635295.1"/>
    <property type="molecule type" value="Genomic_DNA"/>
</dbReference>
<dbReference type="OrthoDB" id="5809444at2759"/>
<comment type="subcellular location">
    <subcellularLocation>
        <location evidence="1">Membrane</location>
        <topology evidence="1">Single-pass type I membrane protein</topology>
    </subcellularLocation>
</comment>
<keyword evidence="4" id="KW-0808">Transferase</keyword>
<dbReference type="SUPFAM" id="SSF57184">
    <property type="entry name" value="Growth factor receptor domain"/>
    <property type="match status" value="2"/>
</dbReference>
<evidence type="ECO:0000256" key="4">
    <source>
        <dbReference type="ARBA" id="ARBA00022679"/>
    </source>
</evidence>
<sequence>MEGSVKIFSLHDYENLSFPELVEITDYIILYNVIGLKSLARIFPNLQVIRGNNLYENYALVIYRMPDLTEVGLKSLTAIVRGGVRIQNNPALCFADTINWVYIANGTQPEDHIIGSNKNGKECPVCRTGKTRDGNKIISNDSETLDFPVFEQDTNKSYCWNSHIPQRICPDHCGQRSCDDQGHCCDETCLGSCNSNNTKLCSVCRNLSVGPLNSRQCVDTCPDGLFMYKQWRCITKEECWNISQPLTLQNTRTNLYIPYDGKCHRMCPENHIAEEDNGRRVCKSCNGECKKECPGGTIEDLSSAQLFRKCAIITGTLIIKIRQRDQSIIKELEQSLSDVEEIGGTLKIVGSYPLISLNFFRKLKVIRGKNARDHYALYVVNNQNLQSLFEQDVTIEEGKILFHFNSKLCYEKIWAIKKNVIDLRETYVLAIEDVAIDSNGNKAACNVEKLMTRVSTVMHFGAIIDVETMHFDDKRVLLGYDLYYKEAPHTNVSIFEGRSVCEDNGWRVEDVTVFDRRAQIVQIILTKLKPYTQYAYYVKTFTIAWEPFGGQSDINYFRTSPSQPGPVQNLEIVAHDSSSISLARIFPNLQVIRGNNLYENYALVIYRMPDLTEVGLKSLTAIVRGGVRIQNNPALCFADTINWVYIANGTQPEDHIIGSNKNGKECPVCRTGKTRDGNKIISNDSETLDFPVFEQDTNKSYCWNSHIPQRICPDHCGQRSCDDQGHCCDETCLGSCNSNNTKLCSVCRNLSVGPLNSRQCVDTCPDGLFMYKQWRCITKEECWNISQPLTLQNTRTNLYIPYDGKCHRMCPENHIAEEDNGRRVCKSCNGECKKECPGGTIEDLSSAQLFRKCAIITGTLIIKIRQRDQSIIKELEQSLSDVEEIGGTLKIVGSYPLISLNFFRKLKVIRGKNARDHYALYVVNNQNLQSLFEQDVTIEEGKILFHFNSKLCYEKIWAIKKNVIDLRETYVLAIEDVAIDSNGNKAACNVEKLMTRVSTVMHFGAIIDVETMHFDDKRVLLGYDLYYKEAPHTNVSIFEGRSVCEDNGWRVEDVTVFDRRAQIVQIILTKLKPYTQYAYYVKTFTIAWEPFGGQSDINYFRTSPSQPGPVQNLEIVAHDSSSITPSMVHGEKGSFK</sequence>
<keyword evidence="5" id="KW-0812">Transmembrane</keyword>
<comment type="catalytic activity">
    <reaction evidence="14">
        <text>L-tyrosyl-[protein] + ATP = O-phospho-L-tyrosyl-[protein] + ADP + H(+)</text>
        <dbReference type="Rhea" id="RHEA:10596"/>
        <dbReference type="Rhea" id="RHEA-COMP:10136"/>
        <dbReference type="Rhea" id="RHEA-COMP:20101"/>
        <dbReference type="ChEBI" id="CHEBI:15378"/>
        <dbReference type="ChEBI" id="CHEBI:30616"/>
        <dbReference type="ChEBI" id="CHEBI:46858"/>
        <dbReference type="ChEBI" id="CHEBI:61978"/>
        <dbReference type="ChEBI" id="CHEBI:456216"/>
        <dbReference type="EC" id="2.7.10.1"/>
    </reaction>
</comment>
<dbReference type="PROSITE" id="PS51379">
    <property type="entry name" value="4FE4S_FER_2"/>
    <property type="match status" value="2"/>
</dbReference>
<evidence type="ECO:0000256" key="11">
    <source>
        <dbReference type="ARBA" id="ARBA00023137"/>
    </source>
</evidence>
<keyword evidence="9" id="KW-1133">Transmembrane helix</keyword>
<dbReference type="InterPro" id="IPR036116">
    <property type="entry name" value="FN3_sf"/>
</dbReference>
<evidence type="ECO:0000256" key="10">
    <source>
        <dbReference type="ARBA" id="ARBA00023136"/>
    </source>
</evidence>
<dbReference type="Gene3D" id="2.10.220.10">
    <property type="entry name" value="Hormone Receptor, Insulin-like Growth Factor Receptor 1, Chain A, domain 2"/>
    <property type="match status" value="2"/>
</dbReference>
<keyword evidence="10" id="KW-0472">Membrane</keyword>
<evidence type="ECO:0000256" key="12">
    <source>
        <dbReference type="ARBA" id="ARBA00023170"/>
    </source>
</evidence>
<protein>
    <recommendedName>
        <fullName evidence="2">receptor protein-tyrosine kinase</fullName>
        <ecNumber evidence="2">2.7.10.1</ecNumber>
    </recommendedName>
</protein>
<dbReference type="Pfam" id="PF00757">
    <property type="entry name" value="Furin-like"/>
    <property type="match status" value="2"/>
</dbReference>
<dbReference type="InterPro" id="IPR000494">
    <property type="entry name" value="Rcpt_L-dom"/>
</dbReference>
<evidence type="ECO:0000256" key="7">
    <source>
        <dbReference type="ARBA" id="ARBA00022777"/>
    </source>
</evidence>
<dbReference type="InterPro" id="IPR006211">
    <property type="entry name" value="Furin-like_Cys-rich_dom"/>
</dbReference>
<evidence type="ECO:0000256" key="1">
    <source>
        <dbReference type="ARBA" id="ARBA00004479"/>
    </source>
</evidence>
<feature type="domain" description="4Fe-4S ferredoxin-type" evidence="15">
    <location>
        <begin position="814"/>
        <end position="847"/>
    </location>
</feature>
<comment type="caution">
    <text evidence="16">The sequence shown here is derived from an EMBL/GenBank/DDBJ whole genome shotgun (WGS) entry which is preliminary data.</text>
</comment>
<dbReference type="Proteomes" id="UP001151699">
    <property type="component" value="Chromosome C"/>
</dbReference>
<dbReference type="PANTHER" id="PTHR21662:SF59">
    <property type="entry name" value="RECEPTOR PROTEIN-TYROSINE KINASE"/>
    <property type="match status" value="1"/>
</dbReference>
<dbReference type="SUPFAM" id="SSF52058">
    <property type="entry name" value="L domain-like"/>
    <property type="match status" value="4"/>
</dbReference>
<evidence type="ECO:0000256" key="9">
    <source>
        <dbReference type="ARBA" id="ARBA00022989"/>
    </source>
</evidence>
<dbReference type="Gene3D" id="3.80.20.20">
    <property type="entry name" value="Receptor L-domain"/>
    <property type="match status" value="4"/>
</dbReference>
<dbReference type="GO" id="GO:0005524">
    <property type="term" value="F:ATP binding"/>
    <property type="evidence" value="ECO:0007669"/>
    <property type="project" value="UniProtKB-KW"/>
</dbReference>
<evidence type="ECO:0000256" key="5">
    <source>
        <dbReference type="ARBA" id="ARBA00022692"/>
    </source>
</evidence>
<reference evidence="16" key="1">
    <citation type="submission" date="2022-07" db="EMBL/GenBank/DDBJ databases">
        <authorList>
            <person name="Trinca V."/>
            <person name="Uliana J.V.C."/>
            <person name="Torres T.T."/>
            <person name="Ward R.J."/>
            <person name="Monesi N."/>
        </authorList>
    </citation>
    <scope>NUCLEOTIDE SEQUENCE</scope>
    <source>
        <strain evidence="16">HSMRA1968</strain>
        <tissue evidence="16">Whole embryos</tissue>
    </source>
</reference>
<keyword evidence="3" id="KW-0597">Phosphoprotein</keyword>
<keyword evidence="12 16" id="KW-0675">Receptor</keyword>
<keyword evidence="7" id="KW-0418">Kinase</keyword>
<keyword evidence="11" id="KW-0829">Tyrosine-protein kinase</keyword>
<proteinExistence type="predicted"/>
<dbReference type="SUPFAM" id="SSF49265">
    <property type="entry name" value="Fibronectin type III"/>
    <property type="match status" value="2"/>
</dbReference>
<evidence type="ECO:0000256" key="3">
    <source>
        <dbReference type="ARBA" id="ARBA00022553"/>
    </source>
</evidence>
<dbReference type="Gene3D" id="2.60.40.10">
    <property type="entry name" value="Immunoglobulins"/>
    <property type="match status" value="2"/>
</dbReference>
<evidence type="ECO:0000313" key="17">
    <source>
        <dbReference type="Proteomes" id="UP001151699"/>
    </source>
</evidence>
<dbReference type="InterPro" id="IPR006212">
    <property type="entry name" value="Furin_repeat"/>
</dbReference>
<keyword evidence="6" id="KW-0547">Nucleotide-binding</keyword>
<dbReference type="InterPro" id="IPR013783">
    <property type="entry name" value="Ig-like_fold"/>
</dbReference>
<evidence type="ECO:0000259" key="15">
    <source>
        <dbReference type="PROSITE" id="PS51379"/>
    </source>
</evidence>
<evidence type="ECO:0000256" key="13">
    <source>
        <dbReference type="ARBA" id="ARBA00023180"/>
    </source>
</evidence>
<keyword evidence="17" id="KW-1185">Reference proteome</keyword>
<evidence type="ECO:0000256" key="2">
    <source>
        <dbReference type="ARBA" id="ARBA00011902"/>
    </source>
</evidence>
<dbReference type="InterPro" id="IPR009030">
    <property type="entry name" value="Growth_fac_rcpt_cys_sf"/>
</dbReference>
<dbReference type="PANTHER" id="PTHR21662">
    <property type="entry name" value="RECEPTOR PROTEIN-TYROSINE KINASE"/>
    <property type="match status" value="1"/>
</dbReference>
<evidence type="ECO:0000256" key="8">
    <source>
        <dbReference type="ARBA" id="ARBA00022840"/>
    </source>
</evidence>
<dbReference type="AlphaFoldDB" id="A0A9Q0MQF2"/>
<dbReference type="GO" id="GO:0016020">
    <property type="term" value="C:membrane"/>
    <property type="evidence" value="ECO:0007669"/>
    <property type="project" value="UniProtKB-SubCell"/>
</dbReference>
<evidence type="ECO:0000313" key="16">
    <source>
        <dbReference type="EMBL" id="KAJ6635295.1"/>
    </source>
</evidence>
<dbReference type="SMART" id="SM00261">
    <property type="entry name" value="FU"/>
    <property type="match status" value="2"/>
</dbReference>
<dbReference type="Pfam" id="PF01030">
    <property type="entry name" value="Recep_L_domain"/>
    <property type="match status" value="4"/>
</dbReference>
<dbReference type="InterPro" id="IPR053079">
    <property type="entry name" value="SPS2_domain"/>
</dbReference>
<keyword evidence="8" id="KW-0067">ATP-binding</keyword>
<dbReference type="InterPro" id="IPR017896">
    <property type="entry name" value="4Fe4S_Fe-S-bd"/>
</dbReference>
<name>A0A9Q0MQF2_9DIPT</name>
<gene>
    <name evidence="16" type="primary">InR_1</name>
    <name evidence="16" type="ORF">Bhyg_13880</name>
</gene>
<evidence type="ECO:0000256" key="14">
    <source>
        <dbReference type="ARBA" id="ARBA00051243"/>
    </source>
</evidence>
<keyword evidence="13" id="KW-0325">Glycoprotein</keyword>
<dbReference type="CDD" id="cd00064">
    <property type="entry name" value="FU"/>
    <property type="match status" value="2"/>
</dbReference>
<dbReference type="GO" id="GO:0004714">
    <property type="term" value="F:transmembrane receptor protein tyrosine kinase activity"/>
    <property type="evidence" value="ECO:0007669"/>
    <property type="project" value="UniProtKB-EC"/>
</dbReference>
<feature type="domain" description="4Fe-4S ferredoxin-type" evidence="15">
    <location>
        <begin position="271"/>
        <end position="304"/>
    </location>
</feature>
<accession>A0A9Q0MQF2</accession>
<organism evidence="16 17">
    <name type="scientific">Pseudolycoriella hygida</name>
    <dbReference type="NCBI Taxonomy" id="35572"/>
    <lineage>
        <taxon>Eukaryota</taxon>
        <taxon>Metazoa</taxon>
        <taxon>Ecdysozoa</taxon>
        <taxon>Arthropoda</taxon>
        <taxon>Hexapoda</taxon>
        <taxon>Insecta</taxon>
        <taxon>Pterygota</taxon>
        <taxon>Neoptera</taxon>
        <taxon>Endopterygota</taxon>
        <taxon>Diptera</taxon>
        <taxon>Nematocera</taxon>
        <taxon>Sciaroidea</taxon>
        <taxon>Sciaridae</taxon>
        <taxon>Pseudolycoriella</taxon>
    </lineage>
</organism>
<evidence type="ECO:0000256" key="6">
    <source>
        <dbReference type="ARBA" id="ARBA00022741"/>
    </source>
</evidence>
<dbReference type="EC" id="2.7.10.1" evidence="2"/>